<evidence type="ECO:0000256" key="10">
    <source>
        <dbReference type="ARBA" id="ARBA00043668"/>
    </source>
</evidence>
<evidence type="ECO:0000256" key="14">
    <source>
        <dbReference type="SAM" id="MobiDB-lite"/>
    </source>
</evidence>
<dbReference type="InterPro" id="IPR000560">
    <property type="entry name" value="His_Pase_clade-2"/>
</dbReference>
<keyword evidence="16" id="KW-1185">Reference proteome</keyword>
<dbReference type="InterPro" id="IPR029033">
    <property type="entry name" value="His_PPase_superfam"/>
</dbReference>
<evidence type="ECO:0000256" key="7">
    <source>
        <dbReference type="ARBA" id="ARBA00022801"/>
    </source>
</evidence>
<dbReference type="CDD" id="cd07061">
    <property type="entry name" value="HP_HAP_like"/>
    <property type="match status" value="1"/>
</dbReference>
<evidence type="ECO:0000256" key="11">
    <source>
        <dbReference type="ARBA" id="ARBA00043671"/>
    </source>
</evidence>
<dbReference type="GO" id="GO:0003993">
    <property type="term" value="F:acid phosphatase activity"/>
    <property type="evidence" value="ECO:0007669"/>
    <property type="project" value="TreeGrafter"/>
</dbReference>
<evidence type="ECO:0000256" key="12">
    <source>
        <dbReference type="ARBA" id="ARBA00043691"/>
    </source>
</evidence>
<comment type="caution">
    <text evidence="15">The sequence shown here is derived from an EMBL/GenBank/DDBJ whole genome shotgun (WGS) entry which is preliminary data.</text>
</comment>
<dbReference type="GO" id="GO:0052745">
    <property type="term" value="F:inositol phosphate phosphatase activity"/>
    <property type="evidence" value="ECO:0007669"/>
    <property type="project" value="TreeGrafter"/>
</dbReference>
<organism evidence="15 16">
    <name type="scientific">Triparma laevis f. longispina</name>
    <dbReference type="NCBI Taxonomy" id="1714387"/>
    <lineage>
        <taxon>Eukaryota</taxon>
        <taxon>Sar</taxon>
        <taxon>Stramenopiles</taxon>
        <taxon>Ochrophyta</taxon>
        <taxon>Bolidophyceae</taxon>
        <taxon>Parmales</taxon>
        <taxon>Triparmaceae</taxon>
        <taxon>Triparma</taxon>
    </lineage>
</organism>
<comment type="catalytic activity">
    <reaction evidence="11">
        <text>1D-myo-inositol 1,2,4,5,6-pentakisphosphate + H2O = 1D-myo-inositol 1,2,5,6-tetrakisphosphate + phosphate</text>
        <dbReference type="Rhea" id="RHEA:77115"/>
        <dbReference type="ChEBI" id="CHEBI:15377"/>
        <dbReference type="ChEBI" id="CHEBI:43474"/>
        <dbReference type="ChEBI" id="CHEBI:57798"/>
        <dbReference type="ChEBI" id="CHEBI:195535"/>
        <dbReference type="EC" id="3.1.3.62"/>
    </reaction>
    <physiologicalReaction direction="left-to-right" evidence="11">
        <dbReference type="Rhea" id="RHEA:77116"/>
    </physiologicalReaction>
</comment>
<dbReference type="Proteomes" id="UP001165122">
    <property type="component" value="Unassembled WGS sequence"/>
</dbReference>
<evidence type="ECO:0000256" key="9">
    <source>
        <dbReference type="ARBA" id="ARBA00031642"/>
    </source>
</evidence>
<dbReference type="GO" id="GO:0016020">
    <property type="term" value="C:membrane"/>
    <property type="evidence" value="ECO:0007669"/>
    <property type="project" value="UniProtKB-SubCell"/>
</dbReference>
<reference evidence="16" key="1">
    <citation type="journal article" date="2023" name="Commun. Biol.">
        <title>Genome analysis of Parmales, the sister group of diatoms, reveals the evolutionary specialization of diatoms from phago-mixotrophs to photoautotrophs.</title>
        <authorList>
            <person name="Ban H."/>
            <person name="Sato S."/>
            <person name="Yoshikawa S."/>
            <person name="Yamada K."/>
            <person name="Nakamura Y."/>
            <person name="Ichinomiya M."/>
            <person name="Sato N."/>
            <person name="Blanc-Mathieu R."/>
            <person name="Endo H."/>
            <person name="Kuwata A."/>
            <person name="Ogata H."/>
        </authorList>
    </citation>
    <scope>NUCLEOTIDE SEQUENCE [LARGE SCALE GENOMIC DNA]</scope>
    <source>
        <strain evidence="16">NIES 3700</strain>
    </source>
</reference>
<comment type="catalytic activity">
    <reaction evidence="13">
        <text>(2R)-2,3-bisphosphoglycerate + H2O = (2R)-2-phosphoglycerate + phosphate</text>
        <dbReference type="Rhea" id="RHEA:27381"/>
        <dbReference type="ChEBI" id="CHEBI:15377"/>
        <dbReference type="ChEBI" id="CHEBI:43474"/>
        <dbReference type="ChEBI" id="CHEBI:58248"/>
        <dbReference type="ChEBI" id="CHEBI:58289"/>
        <dbReference type="EC" id="3.1.3.80"/>
    </reaction>
    <physiologicalReaction direction="left-to-right" evidence="13">
        <dbReference type="Rhea" id="RHEA:27382"/>
    </physiologicalReaction>
</comment>
<accession>A0A9W7FNC0</accession>
<sequence length="554" mass="62510">MSNLGTKTPYDQISLDFSPKRIKPHDSKCPSTPSHIEVLARHGARHTGKPSSLTDLASDLVKLGSPLDWLEDYKYKGGEVDANQLLPLGVNEHMGIGGRVKRSLESSFFTDYNPNLMRFNSTYVARAGQSATSFLQGAAVQSPFITMVPVEEDHMMRFFDNCPAWDLNKNKIDNLVDVYVSSEEFQSALKEFNELLMLPNGVNASLSQFTSAFEACAYDLILGDEDASMFCSVMSEEIVQVNQYITDLTKYYQYGPGFEINRNFTAHLFRDVVESIERGDKGTLRFAHAETVIPFLSVIGLFDTDGRGGGLSPKKRDEDRVFKSQKFFPFAANVIVEVYDCEGADGEEKVLTFLVNENEVNTVRGSDLFLLSCETAEVSSLTSADRETTWASKSFKVGSWRSFIRYCPAQGKNNLFRKGSVKCAEKELCKTLRDLDLVTFEFEDPLLIALCFEILEKKYNIHGLKNKYLQETFKGPPNHHMKLDIKNGWLCKVKMLFRDILLTKKELHKFYDVNRADGPFVVAVKLFKCLEDPGEKQRDEDSKYLSGLQSGGEE</sequence>
<dbReference type="PANTHER" id="PTHR20963:SF8">
    <property type="entry name" value="MULTIPLE INOSITOL POLYPHOSPHATE PHOSPHATASE 1"/>
    <property type="match status" value="1"/>
</dbReference>
<gene>
    <name evidence="15" type="ORF">TrLO_g10500</name>
</gene>
<dbReference type="OrthoDB" id="6509975at2759"/>
<dbReference type="Pfam" id="PF00328">
    <property type="entry name" value="His_Phos_2"/>
    <property type="match status" value="1"/>
</dbReference>
<keyword evidence="6" id="KW-0732">Signal</keyword>
<keyword evidence="7" id="KW-0378">Hydrolase</keyword>
<dbReference type="GO" id="GO:0034417">
    <property type="term" value="F:bisphosphoglycerate 3-phosphatase activity"/>
    <property type="evidence" value="ECO:0007669"/>
    <property type="project" value="UniProtKB-EC"/>
</dbReference>
<evidence type="ECO:0000313" key="16">
    <source>
        <dbReference type="Proteomes" id="UP001165122"/>
    </source>
</evidence>
<proteinExistence type="inferred from homology"/>
<evidence type="ECO:0000256" key="4">
    <source>
        <dbReference type="ARBA" id="ARBA00013040"/>
    </source>
</evidence>
<dbReference type="EMBL" id="BRXW01000229">
    <property type="protein sequence ID" value="GMI15313.1"/>
    <property type="molecule type" value="Genomic_DNA"/>
</dbReference>
<feature type="region of interest" description="Disordered" evidence="14">
    <location>
        <begin position="533"/>
        <end position="554"/>
    </location>
</feature>
<comment type="catalytic activity">
    <reaction evidence="12">
        <text>1D-myo-inositol hexakisphosphate + H2O = 1D-myo-inositol 1,2,4,5,6-pentakisphosphate + phosphate</text>
        <dbReference type="Rhea" id="RHEA:16989"/>
        <dbReference type="ChEBI" id="CHEBI:15377"/>
        <dbReference type="ChEBI" id="CHEBI:43474"/>
        <dbReference type="ChEBI" id="CHEBI:57798"/>
        <dbReference type="ChEBI" id="CHEBI:58130"/>
        <dbReference type="EC" id="3.1.3.62"/>
    </reaction>
    <physiologicalReaction direction="left-to-right" evidence="12">
        <dbReference type="Rhea" id="RHEA:16990"/>
    </physiologicalReaction>
</comment>
<dbReference type="Gene3D" id="3.40.50.1240">
    <property type="entry name" value="Phosphoglycerate mutase-like"/>
    <property type="match status" value="1"/>
</dbReference>
<dbReference type="EC" id="3.1.3.62" evidence="4"/>
<dbReference type="AlphaFoldDB" id="A0A9W7FNC0"/>
<keyword evidence="8" id="KW-0472">Membrane</keyword>
<dbReference type="SUPFAM" id="SSF53254">
    <property type="entry name" value="Phosphoglycerate mutase-like"/>
    <property type="match status" value="1"/>
</dbReference>
<dbReference type="PANTHER" id="PTHR20963">
    <property type="entry name" value="MULTIPLE INOSITOL POLYPHOSPHATE PHOSPHATASE-RELATED"/>
    <property type="match status" value="1"/>
</dbReference>
<feature type="compositionally biased region" description="Basic and acidic residues" evidence="14">
    <location>
        <begin position="533"/>
        <end position="543"/>
    </location>
</feature>
<dbReference type="EC" id="3.1.3.80" evidence="3"/>
<comment type="subcellular location">
    <subcellularLocation>
        <location evidence="1">Membrane</location>
    </subcellularLocation>
</comment>
<evidence type="ECO:0000313" key="15">
    <source>
        <dbReference type="EMBL" id="GMI15313.1"/>
    </source>
</evidence>
<comment type="catalytic activity">
    <reaction evidence="10">
        <text>1D-myo-inositol 1,2,5,6-tetrakisphosphate + H2O = 1D-myo-inositol 1,2,6-trisphosphate + phosphate</text>
        <dbReference type="Rhea" id="RHEA:77119"/>
        <dbReference type="ChEBI" id="CHEBI:15377"/>
        <dbReference type="ChEBI" id="CHEBI:43474"/>
        <dbReference type="ChEBI" id="CHEBI:195535"/>
        <dbReference type="ChEBI" id="CHEBI:195537"/>
        <dbReference type="EC" id="3.1.3.62"/>
    </reaction>
    <physiologicalReaction direction="left-to-right" evidence="10">
        <dbReference type="Rhea" id="RHEA:77120"/>
    </physiologicalReaction>
</comment>
<evidence type="ECO:0000256" key="8">
    <source>
        <dbReference type="ARBA" id="ARBA00023136"/>
    </source>
</evidence>
<evidence type="ECO:0000256" key="13">
    <source>
        <dbReference type="ARBA" id="ARBA00043832"/>
    </source>
</evidence>
<evidence type="ECO:0000256" key="6">
    <source>
        <dbReference type="ARBA" id="ARBA00022729"/>
    </source>
</evidence>
<evidence type="ECO:0000256" key="5">
    <source>
        <dbReference type="ARBA" id="ARBA00018097"/>
    </source>
</evidence>
<comment type="similarity">
    <text evidence="2">Belongs to the histidine acid phosphatase family. MINPP1 subfamily.</text>
</comment>
<evidence type="ECO:0000256" key="3">
    <source>
        <dbReference type="ARBA" id="ARBA00012976"/>
    </source>
</evidence>
<name>A0A9W7FNC0_9STRA</name>
<evidence type="ECO:0000256" key="2">
    <source>
        <dbReference type="ARBA" id="ARBA00008422"/>
    </source>
</evidence>
<evidence type="ECO:0000256" key="1">
    <source>
        <dbReference type="ARBA" id="ARBA00004370"/>
    </source>
</evidence>
<protein>
    <recommendedName>
        <fullName evidence="5">Multiple inositol polyphosphate phosphatase 1</fullName>
        <ecNumber evidence="4">3.1.3.62</ecNumber>
        <ecNumber evidence="3">3.1.3.80</ecNumber>
    </recommendedName>
    <alternativeName>
        <fullName evidence="9">2,3-bisphosphoglycerate 3-phosphatase</fullName>
    </alternativeName>
</protein>